<dbReference type="EMBL" id="KZ664575">
    <property type="protein sequence ID" value="PPS04593.1"/>
    <property type="molecule type" value="Genomic_DNA"/>
</dbReference>
<gene>
    <name evidence="2" type="ORF">GOBAR_AA16086</name>
</gene>
<feature type="compositionally biased region" description="Pro residues" evidence="1">
    <location>
        <begin position="126"/>
        <end position="136"/>
    </location>
</feature>
<evidence type="ECO:0000256" key="1">
    <source>
        <dbReference type="SAM" id="MobiDB-lite"/>
    </source>
</evidence>
<proteinExistence type="predicted"/>
<dbReference type="OrthoDB" id="996062at2759"/>
<organism evidence="2 3">
    <name type="scientific">Gossypium barbadense</name>
    <name type="common">Sea Island cotton</name>
    <name type="synonym">Hibiscus barbadensis</name>
    <dbReference type="NCBI Taxonomy" id="3634"/>
    <lineage>
        <taxon>Eukaryota</taxon>
        <taxon>Viridiplantae</taxon>
        <taxon>Streptophyta</taxon>
        <taxon>Embryophyta</taxon>
        <taxon>Tracheophyta</taxon>
        <taxon>Spermatophyta</taxon>
        <taxon>Magnoliopsida</taxon>
        <taxon>eudicotyledons</taxon>
        <taxon>Gunneridae</taxon>
        <taxon>Pentapetalae</taxon>
        <taxon>rosids</taxon>
        <taxon>malvids</taxon>
        <taxon>Malvales</taxon>
        <taxon>Malvaceae</taxon>
        <taxon>Malvoideae</taxon>
        <taxon>Gossypium</taxon>
    </lineage>
</organism>
<evidence type="ECO:0008006" key="4">
    <source>
        <dbReference type="Google" id="ProtNLM"/>
    </source>
</evidence>
<dbReference type="Proteomes" id="UP000239757">
    <property type="component" value="Unassembled WGS sequence"/>
</dbReference>
<dbReference type="PANTHER" id="PTHR47911">
    <property type="entry name" value="HYDROXYPROLINE-RICH GLYCOPROTEIN-LIKE"/>
    <property type="match status" value="1"/>
</dbReference>
<reference evidence="2 3" key="1">
    <citation type="submission" date="2015-01" db="EMBL/GenBank/DDBJ databases">
        <title>Genome of allotetraploid Gossypium barbadense reveals genomic plasticity and fiber elongation in cotton evolution.</title>
        <authorList>
            <person name="Chen X."/>
            <person name="Liu X."/>
            <person name="Zhao B."/>
            <person name="Zheng H."/>
            <person name="Hu Y."/>
            <person name="Lu G."/>
            <person name="Yang C."/>
            <person name="Chen J."/>
            <person name="Shan C."/>
            <person name="Zhang L."/>
            <person name="Zhou Y."/>
            <person name="Wang L."/>
            <person name="Guo W."/>
            <person name="Bai Y."/>
            <person name="Ruan J."/>
            <person name="Shangguan X."/>
            <person name="Mao Y."/>
            <person name="Jiang J."/>
            <person name="Zhu Y."/>
            <person name="Lei J."/>
            <person name="Kang H."/>
            <person name="Chen S."/>
            <person name="He X."/>
            <person name="Wang R."/>
            <person name="Wang Y."/>
            <person name="Chen J."/>
            <person name="Wang L."/>
            <person name="Yu S."/>
            <person name="Wang B."/>
            <person name="Wei J."/>
            <person name="Song S."/>
            <person name="Lu X."/>
            <person name="Gao Z."/>
            <person name="Gu W."/>
            <person name="Deng X."/>
            <person name="Ma D."/>
            <person name="Wang S."/>
            <person name="Liang W."/>
            <person name="Fang L."/>
            <person name="Cai C."/>
            <person name="Zhu X."/>
            <person name="Zhou B."/>
            <person name="Zhang Y."/>
            <person name="Chen Z."/>
            <person name="Xu S."/>
            <person name="Zhu R."/>
            <person name="Wang S."/>
            <person name="Zhang T."/>
            <person name="Zhao G."/>
        </authorList>
    </citation>
    <scope>NUCLEOTIDE SEQUENCE [LARGE SCALE GENOMIC DNA]</scope>
    <source>
        <strain evidence="3">cv. Xinhai21</strain>
        <tissue evidence="2">Leaf</tissue>
    </source>
</reference>
<evidence type="ECO:0000313" key="2">
    <source>
        <dbReference type="EMBL" id="PPS04593.1"/>
    </source>
</evidence>
<feature type="compositionally biased region" description="Basic and acidic residues" evidence="1">
    <location>
        <begin position="187"/>
        <end position="200"/>
    </location>
</feature>
<feature type="compositionally biased region" description="Basic and acidic residues" evidence="1">
    <location>
        <begin position="67"/>
        <end position="79"/>
    </location>
</feature>
<feature type="compositionally biased region" description="Low complexity" evidence="1">
    <location>
        <begin position="94"/>
        <end position="110"/>
    </location>
</feature>
<name>A0A2P5XMK9_GOSBA</name>
<sequence length="408" mass="44864">MRGTIGRTFSNPTNHYLTSLTKRTSFLFQSSSPFSASSSSGDGRGRGRGREGASPSGAFGGFTPAHGKPDSEDTKRDSAESQAVGSGHGRGRGIPLSSEPIIPSFSSFVSQNGSGRGRVTNESVRPIPPPPPPPPPREAKQPIFVMKQDEIETDLSAKLPAESVQSSERTFSPRTPSVASLSGAGRGKPEKQPGPEEAVKKAMGILSRKSESDEREDMGRRNNADGERLAETIGADSMNKLVEGFEEISSRVLPSPMDDAYLEALHTNFMIEFEPEYLMEEFGTNPDIDEKPPMSLRDALEKVKPFLMSYEGIENQEEWEEAIKETMDKVPLLQEIIDYYSGPDRVTAKKQQEELERVAKTIPKSAPASVKQFANRAVLTLQSNPGWGFDKKCQFMDKLVWEVSQQYK</sequence>
<feature type="compositionally biased region" description="Polar residues" evidence="1">
    <location>
        <begin position="163"/>
        <end position="180"/>
    </location>
</feature>
<dbReference type="PANTHER" id="PTHR47911:SF1">
    <property type="entry name" value="OS06G0664400 PROTEIN"/>
    <property type="match status" value="1"/>
</dbReference>
<feature type="compositionally biased region" description="Low complexity" evidence="1">
    <location>
        <begin position="30"/>
        <end position="41"/>
    </location>
</feature>
<feature type="region of interest" description="Disordered" evidence="1">
    <location>
        <begin position="28"/>
        <end position="228"/>
    </location>
</feature>
<protein>
    <recommendedName>
        <fullName evidence="4">Hydroxyproline-rich glycoprotein family protein</fullName>
    </recommendedName>
</protein>
<dbReference type="AlphaFoldDB" id="A0A2P5XMK9"/>
<evidence type="ECO:0000313" key="3">
    <source>
        <dbReference type="Proteomes" id="UP000239757"/>
    </source>
</evidence>
<feature type="compositionally biased region" description="Basic and acidic residues" evidence="1">
    <location>
        <begin position="208"/>
        <end position="228"/>
    </location>
</feature>
<accession>A0A2P5XMK9</accession>